<gene>
    <name evidence="9" type="ORF">SI8410_10014397</name>
</gene>
<dbReference type="InterPro" id="IPR036879">
    <property type="entry name" value="TF_MADSbox_sf"/>
</dbReference>
<keyword evidence="6" id="KW-0175">Coiled coil</keyword>
<dbReference type="GO" id="GO:0046983">
    <property type="term" value="F:protein dimerization activity"/>
    <property type="evidence" value="ECO:0007669"/>
    <property type="project" value="InterPro"/>
</dbReference>
<dbReference type="GO" id="GO:0045944">
    <property type="term" value="P:positive regulation of transcription by RNA polymerase II"/>
    <property type="evidence" value="ECO:0007669"/>
    <property type="project" value="InterPro"/>
</dbReference>
<keyword evidence="2" id="KW-0805">Transcription regulation</keyword>
<dbReference type="CDD" id="cd00265">
    <property type="entry name" value="MADS_MEF2_like"/>
    <property type="match status" value="1"/>
</dbReference>
<feature type="coiled-coil region" evidence="6">
    <location>
        <begin position="83"/>
        <end position="117"/>
    </location>
</feature>
<keyword evidence="5" id="KW-0539">Nucleus</keyword>
<keyword evidence="3" id="KW-0238">DNA-binding</keyword>
<dbReference type="PROSITE" id="PS00350">
    <property type="entry name" value="MADS_BOX_1"/>
    <property type="match status" value="1"/>
</dbReference>
<feature type="domain" description="K-box" evidence="8">
    <location>
        <begin position="90"/>
        <end position="180"/>
    </location>
</feature>
<dbReference type="PROSITE" id="PS50066">
    <property type="entry name" value="MADS_BOX_2"/>
    <property type="match status" value="1"/>
</dbReference>
<dbReference type="InterPro" id="IPR050142">
    <property type="entry name" value="MADS-box/MEF2_TF"/>
</dbReference>
<evidence type="ECO:0000256" key="3">
    <source>
        <dbReference type="ARBA" id="ARBA00023125"/>
    </source>
</evidence>
<keyword evidence="4" id="KW-0804">Transcription</keyword>
<evidence type="ECO:0000256" key="6">
    <source>
        <dbReference type="SAM" id="Coils"/>
    </source>
</evidence>
<dbReference type="AlphaFoldDB" id="A0A7I8L111"/>
<comment type="subcellular location">
    <subcellularLocation>
        <location evidence="1">Nucleus</location>
    </subcellularLocation>
</comment>
<evidence type="ECO:0000313" key="9">
    <source>
        <dbReference type="EMBL" id="CAA7403719.1"/>
    </source>
</evidence>
<dbReference type="PROSITE" id="PS51297">
    <property type="entry name" value="K_BOX"/>
    <property type="match status" value="1"/>
</dbReference>
<dbReference type="Proteomes" id="UP000663760">
    <property type="component" value="Chromosome 10"/>
</dbReference>
<accession>A0A7I8L111</accession>
<proteinExistence type="predicted"/>
<dbReference type="SMART" id="SM00432">
    <property type="entry name" value="MADS"/>
    <property type="match status" value="1"/>
</dbReference>
<dbReference type="GO" id="GO:0000977">
    <property type="term" value="F:RNA polymerase II transcription regulatory region sequence-specific DNA binding"/>
    <property type="evidence" value="ECO:0007669"/>
    <property type="project" value="InterPro"/>
</dbReference>
<dbReference type="InterPro" id="IPR033896">
    <property type="entry name" value="MEF2-like_N"/>
</dbReference>
<dbReference type="InterPro" id="IPR002100">
    <property type="entry name" value="TF_MADSbox"/>
</dbReference>
<dbReference type="GO" id="GO:0003700">
    <property type="term" value="F:DNA-binding transcription factor activity"/>
    <property type="evidence" value="ECO:0007669"/>
    <property type="project" value="InterPro"/>
</dbReference>
<dbReference type="PRINTS" id="PR00404">
    <property type="entry name" value="MADSDOMAIN"/>
</dbReference>
<evidence type="ECO:0000259" key="8">
    <source>
        <dbReference type="PROSITE" id="PS51297"/>
    </source>
</evidence>
<dbReference type="PANTHER" id="PTHR48019">
    <property type="entry name" value="SERUM RESPONSE FACTOR HOMOLOG"/>
    <property type="match status" value="1"/>
</dbReference>
<dbReference type="Pfam" id="PF01486">
    <property type="entry name" value="K-box"/>
    <property type="match status" value="1"/>
</dbReference>
<dbReference type="Pfam" id="PF00319">
    <property type="entry name" value="SRF-TF"/>
    <property type="match status" value="1"/>
</dbReference>
<evidence type="ECO:0000259" key="7">
    <source>
        <dbReference type="PROSITE" id="PS50066"/>
    </source>
</evidence>
<dbReference type="SUPFAM" id="SSF55455">
    <property type="entry name" value="SRF-like"/>
    <property type="match status" value="1"/>
</dbReference>
<dbReference type="GO" id="GO:0005634">
    <property type="term" value="C:nucleus"/>
    <property type="evidence" value="ECO:0007669"/>
    <property type="project" value="UniProtKB-SubCell"/>
</dbReference>
<name>A0A7I8L111_SPIIN</name>
<dbReference type="Gene3D" id="3.40.1810.10">
    <property type="entry name" value="Transcription factor, MADS-box"/>
    <property type="match status" value="1"/>
</dbReference>
<organism evidence="9 10">
    <name type="scientific">Spirodela intermedia</name>
    <name type="common">Intermediate duckweed</name>
    <dbReference type="NCBI Taxonomy" id="51605"/>
    <lineage>
        <taxon>Eukaryota</taxon>
        <taxon>Viridiplantae</taxon>
        <taxon>Streptophyta</taxon>
        <taxon>Embryophyta</taxon>
        <taxon>Tracheophyta</taxon>
        <taxon>Spermatophyta</taxon>
        <taxon>Magnoliopsida</taxon>
        <taxon>Liliopsida</taxon>
        <taxon>Araceae</taxon>
        <taxon>Lemnoideae</taxon>
        <taxon>Spirodela</taxon>
    </lineage>
</organism>
<dbReference type="EMBL" id="LR746273">
    <property type="protein sequence ID" value="CAA7403719.1"/>
    <property type="molecule type" value="Genomic_DNA"/>
</dbReference>
<keyword evidence="10" id="KW-1185">Reference proteome</keyword>
<evidence type="ECO:0000256" key="2">
    <source>
        <dbReference type="ARBA" id="ARBA00023015"/>
    </source>
</evidence>
<reference evidence="9" key="1">
    <citation type="submission" date="2020-02" db="EMBL/GenBank/DDBJ databases">
        <authorList>
            <person name="Scholz U."/>
            <person name="Mascher M."/>
            <person name="Fiebig A."/>
        </authorList>
    </citation>
    <scope>NUCLEOTIDE SEQUENCE</scope>
</reference>
<evidence type="ECO:0000256" key="5">
    <source>
        <dbReference type="ARBA" id="ARBA00023242"/>
    </source>
</evidence>
<feature type="domain" description="MADS-box" evidence="7">
    <location>
        <begin position="7"/>
        <end position="67"/>
    </location>
</feature>
<evidence type="ECO:0000256" key="4">
    <source>
        <dbReference type="ARBA" id="ARBA00023163"/>
    </source>
</evidence>
<dbReference type="InterPro" id="IPR002487">
    <property type="entry name" value="TF_Kbox"/>
</dbReference>
<protein>
    <submittedName>
        <fullName evidence="9">Uncharacterized protein</fullName>
    </submittedName>
</protein>
<evidence type="ECO:0000313" key="10">
    <source>
        <dbReference type="Proteomes" id="UP000663760"/>
    </source>
</evidence>
<dbReference type="OrthoDB" id="1898716at2759"/>
<evidence type="ECO:0000256" key="1">
    <source>
        <dbReference type="ARBA" id="ARBA00004123"/>
    </source>
</evidence>
<sequence length="231" mass="26525">MGEGRKTGRGKIEIKMIENTTNRQVTYSKRRGGLFKKAKELTVLCDAQVCLLMLSSTNKFCEYCSPSTNTKAVFDRYQQATRIDIWEEQYNSMQKELAQLTDTNNRLRREISQRMGEDLDDLDMRQLRGLEQDIEESLNTVRGRKEKQISSQTETFKKKVKSSEVQHHMLLQKLVEARFNYGYVDGGPNEFGPLMDLSGGEAAHQTYGFRVQPSQPNLHGAGYGFHELRLS</sequence>